<proteinExistence type="predicted"/>
<dbReference type="Proteomes" id="UP001524460">
    <property type="component" value="Unassembled WGS sequence"/>
</dbReference>
<protein>
    <submittedName>
        <fullName evidence="3">DUF1566 domain-containing protein</fullName>
    </submittedName>
</protein>
<comment type="caution">
    <text evidence="3">The sequence shown here is derived from an EMBL/GenBank/DDBJ whole genome shotgun (WGS) entry which is preliminary data.</text>
</comment>
<name>A0ABT1N8E5_9GAMM</name>
<dbReference type="EMBL" id="JANEYT010000057">
    <property type="protein sequence ID" value="MCQ1060119.1"/>
    <property type="molecule type" value="Genomic_DNA"/>
</dbReference>
<feature type="chain" id="PRO_5046310303" evidence="1">
    <location>
        <begin position="24"/>
        <end position="182"/>
    </location>
</feature>
<reference evidence="3 4" key="1">
    <citation type="submission" date="2022-07" db="EMBL/GenBank/DDBJ databases">
        <title>Photobacterium pectinilyticum sp. nov., a marine bacterium isolated from surface seawater of Qingdao offshore.</title>
        <authorList>
            <person name="Wang X."/>
        </authorList>
    </citation>
    <scope>NUCLEOTIDE SEQUENCE [LARGE SCALE GENOMIC DNA]</scope>
    <source>
        <strain evidence="3 4">ZSDE20</strain>
    </source>
</reference>
<dbReference type="RefSeq" id="WP_255044205.1">
    <property type="nucleotide sequence ID" value="NZ_JANEYT010000057.1"/>
</dbReference>
<feature type="signal peptide" evidence="1">
    <location>
        <begin position="1"/>
        <end position="23"/>
    </location>
</feature>
<evidence type="ECO:0000259" key="2">
    <source>
        <dbReference type="Pfam" id="PF07603"/>
    </source>
</evidence>
<keyword evidence="4" id="KW-1185">Reference proteome</keyword>
<accession>A0ABT1N8E5</accession>
<dbReference type="Pfam" id="PF07603">
    <property type="entry name" value="Lcl_C"/>
    <property type="match status" value="1"/>
</dbReference>
<dbReference type="PANTHER" id="PTHR35812:SF1">
    <property type="entry name" value="LIPOPROTEIN"/>
    <property type="match status" value="1"/>
</dbReference>
<evidence type="ECO:0000313" key="4">
    <source>
        <dbReference type="Proteomes" id="UP001524460"/>
    </source>
</evidence>
<sequence>MKQTHTLLSLLPLAALLSGNALAQDCVTNVVPTQLDYQYLDNLDGTVSDVRNNLIWSKCNLGETYKASDNSCDGLPTNYKAWQEALLAAKQYSDADPEYTWVLPNIKELNALVDYSCVRPAIDQALFPTTVRGPYWSSTPNTNIDYAPDAYIIDFTNGSQVVSATADFFSVRLIRVQDNDES</sequence>
<gene>
    <name evidence="3" type="ORF">NHN17_18910</name>
</gene>
<evidence type="ECO:0000256" key="1">
    <source>
        <dbReference type="SAM" id="SignalP"/>
    </source>
</evidence>
<dbReference type="InterPro" id="IPR011460">
    <property type="entry name" value="Lcl_C"/>
</dbReference>
<feature type="domain" description="Lcl C-terminal" evidence="2">
    <location>
        <begin position="45"/>
        <end position="175"/>
    </location>
</feature>
<dbReference type="PANTHER" id="PTHR35812">
    <property type="entry name" value="LIPOPROTEIN"/>
    <property type="match status" value="1"/>
</dbReference>
<organism evidence="3 4">
    <name type="scientific">Photobacterium pectinilyticum</name>
    <dbReference type="NCBI Taxonomy" id="2906793"/>
    <lineage>
        <taxon>Bacteria</taxon>
        <taxon>Pseudomonadati</taxon>
        <taxon>Pseudomonadota</taxon>
        <taxon>Gammaproteobacteria</taxon>
        <taxon>Vibrionales</taxon>
        <taxon>Vibrionaceae</taxon>
        <taxon>Photobacterium</taxon>
    </lineage>
</organism>
<keyword evidence="1" id="KW-0732">Signal</keyword>
<evidence type="ECO:0000313" key="3">
    <source>
        <dbReference type="EMBL" id="MCQ1060119.1"/>
    </source>
</evidence>